<gene>
    <name evidence="4" type="ORF">Ate02nite_67850</name>
</gene>
<dbReference type="NCBIfam" id="TIGR00254">
    <property type="entry name" value="GGDEF"/>
    <property type="match status" value="1"/>
</dbReference>
<evidence type="ECO:0008006" key="6">
    <source>
        <dbReference type="Google" id="ProtNLM"/>
    </source>
</evidence>
<feature type="domain" description="EAL" evidence="2">
    <location>
        <begin position="496"/>
        <end position="752"/>
    </location>
</feature>
<dbReference type="Pfam" id="PF00990">
    <property type="entry name" value="GGDEF"/>
    <property type="match status" value="1"/>
</dbReference>
<dbReference type="Pfam" id="PF00563">
    <property type="entry name" value="EAL"/>
    <property type="match status" value="1"/>
</dbReference>
<dbReference type="InterPro" id="IPR029787">
    <property type="entry name" value="Nucleotide_cyclase"/>
</dbReference>
<feature type="transmembrane region" description="Helical" evidence="1">
    <location>
        <begin position="46"/>
        <end position="64"/>
    </location>
</feature>
<dbReference type="SUPFAM" id="SSF55073">
    <property type="entry name" value="Nucleotide cyclase"/>
    <property type="match status" value="1"/>
</dbReference>
<dbReference type="CDD" id="cd01949">
    <property type="entry name" value="GGDEF"/>
    <property type="match status" value="1"/>
</dbReference>
<reference evidence="4" key="1">
    <citation type="submission" date="2021-01" db="EMBL/GenBank/DDBJ databases">
        <title>Whole genome shotgun sequence of Actinoplanes tereljensis NBRC 105297.</title>
        <authorList>
            <person name="Komaki H."/>
            <person name="Tamura T."/>
        </authorList>
    </citation>
    <scope>NUCLEOTIDE SEQUENCE</scope>
    <source>
        <strain evidence="4">NBRC 105297</strain>
    </source>
</reference>
<dbReference type="InterPro" id="IPR000160">
    <property type="entry name" value="GGDEF_dom"/>
</dbReference>
<evidence type="ECO:0000259" key="3">
    <source>
        <dbReference type="PROSITE" id="PS50887"/>
    </source>
</evidence>
<dbReference type="SMART" id="SM00052">
    <property type="entry name" value="EAL"/>
    <property type="match status" value="1"/>
</dbReference>
<keyword evidence="5" id="KW-1185">Reference proteome</keyword>
<keyword evidence="1" id="KW-0812">Transmembrane</keyword>
<evidence type="ECO:0000259" key="2">
    <source>
        <dbReference type="PROSITE" id="PS50883"/>
    </source>
</evidence>
<evidence type="ECO:0000313" key="4">
    <source>
        <dbReference type="EMBL" id="GIF24055.1"/>
    </source>
</evidence>
<evidence type="ECO:0000256" key="1">
    <source>
        <dbReference type="SAM" id="Phobius"/>
    </source>
</evidence>
<dbReference type="PANTHER" id="PTHR44757:SF2">
    <property type="entry name" value="BIOFILM ARCHITECTURE MAINTENANCE PROTEIN MBAA"/>
    <property type="match status" value="1"/>
</dbReference>
<organism evidence="4 5">
    <name type="scientific">Paractinoplanes tereljensis</name>
    <dbReference type="NCBI Taxonomy" id="571912"/>
    <lineage>
        <taxon>Bacteria</taxon>
        <taxon>Bacillati</taxon>
        <taxon>Actinomycetota</taxon>
        <taxon>Actinomycetes</taxon>
        <taxon>Micromonosporales</taxon>
        <taxon>Micromonosporaceae</taxon>
        <taxon>Paractinoplanes</taxon>
    </lineage>
</organism>
<feature type="transmembrane region" description="Helical" evidence="1">
    <location>
        <begin position="173"/>
        <end position="197"/>
    </location>
</feature>
<dbReference type="SMART" id="SM00267">
    <property type="entry name" value="GGDEF"/>
    <property type="match status" value="1"/>
</dbReference>
<dbReference type="AlphaFoldDB" id="A0A919NS25"/>
<dbReference type="PANTHER" id="PTHR44757">
    <property type="entry name" value="DIGUANYLATE CYCLASE DGCP"/>
    <property type="match status" value="1"/>
</dbReference>
<feature type="transmembrane region" description="Helical" evidence="1">
    <location>
        <begin position="108"/>
        <end position="129"/>
    </location>
</feature>
<proteinExistence type="predicted"/>
<dbReference type="FunFam" id="3.30.70.270:FF:000001">
    <property type="entry name" value="Diguanylate cyclase domain protein"/>
    <property type="match status" value="1"/>
</dbReference>
<comment type="caution">
    <text evidence="4">The sequence shown here is derived from an EMBL/GenBank/DDBJ whole genome shotgun (WGS) entry which is preliminary data.</text>
</comment>
<feature type="transmembrane region" description="Helical" evidence="1">
    <location>
        <begin position="76"/>
        <end position="96"/>
    </location>
</feature>
<dbReference type="RefSeq" id="WP_203811917.1">
    <property type="nucleotide sequence ID" value="NZ_BOMY01000042.1"/>
</dbReference>
<dbReference type="Gene3D" id="3.30.70.270">
    <property type="match status" value="1"/>
</dbReference>
<feature type="domain" description="GGDEF" evidence="3">
    <location>
        <begin position="359"/>
        <end position="492"/>
    </location>
</feature>
<dbReference type="PROSITE" id="PS50883">
    <property type="entry name" value="EAL"/>
    <property type="match status" value="1"/>
</dbReference>
<feature type="transmembrane region" description="Helical" evidence="1">
    <location>
        <begin position="12"/>
        <end position="34"/>
    </location>
</feature>
<feature type="transmembrane region" description="Helical" evidence="1">
    <location>
        <begin position="297"/>
        <end position="316"/>
    </location>
</feature>
<dbReference type="CDD" id="cd01948">
    <property type="entry name" value="EAL"/>
    <property type="match status" value="1"/>
</dbReference>
<sequence length="767" mass="83373">MTTKPGLGERLARVSVLGSGAMLFAYGVFWLGGIGDDFTRRLVTDATHIPLMAVAALLGLRLVRRGSGLDRRSRRAWMFITVAYFCQVVAEISWFVEDAILGDPAYPAFADYWFLAFVPFMFAGLLLMPGALRTRLERHKLLIDSLIVVAGAFMVFWYLVLGPLLPAGGEVSYPLVFGAMIPVGDLLLILALATVLLRRSAGSGSVLLLVGAVAVCVVADVAYSYLNLHAEFSGGMWPDVFWMAGNYLYVVATYRSFRERSRPQPKRATRGKINFLPYAAGVLAYALLGFLALEVDLYPLGGVIVGAIVLTFLIIVRQMYALRENRRLAVTDPLTGLANRALVNERLADLAGQPPRADRLGAVLLIDLDLFKPINDAYGHEAGDAVLTAVATALRAAIRSGDTAGRIGGDEFAVVLPNLPDREAAETVAQRLVEALRTPVIFGDVLLAVEASIGVAYHDGTARDGDELLAHADTAMYAAKRAGRGRYQLFTAELDTRARDAELRRAVENNELVVHFQPAADFAEDRVVAVEALVRWNHPQRGLLMPDAFIDLAEETGAIVGVGEWVLREACRQAAEWRATIPAAADILLSVNLSPQQAAQTGLVEIVRGILADTGFPAKRLILELTESVVLQPDEATVARLTALREMGIRIAVDDFGTGYAALSYLRRLPVSILKIDRSFVTGIDEDPKAYAIAEAVVRLGHAFGMHVVAEGIETIAQTRRLLEMGCYLGQGFLFHRPQSGEAIAALLRDAGTPLRWAAFGRELARR</sequence>
<dbReference type="PROSITE" id="PS50887">
    <property type="entry name" value="GGDEF"/>
    <property type="match status" value="1"/>
</dbReference>
<dbReference type="InterPro" id="IPR052155">
    <property type="entry name" value="Biofilm_reg_signaling"/>
</dbReference>
<feature type="transmembrane region" description="Helical" evidence="1">
    <location>
        <begin position="232"/>
        <end position="252"/>
    </location>
</feature>
<dbReference type="EMBL" id="BOMY01000042">
    <property type="protein sequence ID" value="GIF24055.1"/>
    <property type="molecule type" value="Genomic_DNA"/>
</dbReference>
<keyword evidence="1" id="KW-1133">Transmembrane helix</keyword>
<feature type="transmembrane region" description="Helical" evidence="1">
    <location>
        <begin position="206"/>
        <end position="226"/>
    </location>
</feature>
<dbReference type="SUPFAM" id="SSF141868">
    <property type="entry name" value="EAL domain-like"/>
    <property type="match status" value="1"/>
</dbReference>
<feature type="transmembrane region" description="Helical" evidence="1">
    <location>
        <begin position="141"/>
        <end position="161"/>
    </location>
</feature>
<evidence type="ECO:0000313" key="5">
    <source>
        <dbReference type="Proteomes" id="UP000623608"/>
    </source>
</evidence>
<dbReference type="InterPro" id="IPR043128">
    <property type="entry name" value="Rev_trsase/Diguanyl_cyclase"/>
</dbReference>
<name>A0A919NS25_9ACTN</name>
<dbReference type="InterPro" id="IPR001633">
    <property type="entry name" value="EAL_dom"/>
</dbReference>
<feature type="transmembrane region" description="Helical" evidence="1">
    <location>
        <begin position="273"/>
        <end position="291"/>
    </location>
</feature>
<dbReference type="Proteomes" id="UP000623608">
    <property type="component" value="Unassembled WGS sequence"/>
</dbReference>
<dbReference type="InterPro" id="IPR035919">
    <property type="entry name" value="EAL_sf"/>
</dbReference>
<protein>
    <recommendedName>
        <fullName evidence="6">Diguanylate cyclase/phosphodiesterase</fullName>
    </recommendedName>
</protein>
<keyword evidence="1" id="KW-0472">Membrane</keyword>
<dbReference type="Gene3D" id="3.20.20.450">
    <property type="entry name" value="EAL domain"/>
    <property type="match status" value="1"/>
</dbReference>
<accession>A0A919NS25</accession>